<feature type="binding site" evidence="12">
    <location>
        <begin position="139"/>
        <end position="141"/>
    </location>
    <ligand>
        <name>substrate</name>
    </ligand>
</feature>
<evidence type="ECO:0000256" key="9">
    <source>
        <dbReference type="ARBA" id="ARBA00023004"/>
    </source>
</evidence>
<feature type="binding site" evidence="13">
    <location>
        <position position="178"/>
    </location>
    <ligand>
        <name>Fe cation</name>
        <dbReference type="ChEBI" id="CHEBI:24875"/>
        <label>1</label>
    </ligand>
</feature>
<dbReference type="PANTHER" id="PTHR12588">
    <property type="entry name" value="MYOINOSITOL OXYGENASE"/>
    <property type="match status" value="1"/>
</dbReference>
<dbReference type="EMBL" id="BGZK01000303">
    <property type="protein sequence ID" value="GBP35436.1"/>
    <property type="molecule type" value="Genomic_DNA"/>
</dbReference>
<gene>
    <name evidence="15" type="primary">Miox</name>
    <name evidence="15" type="ORF">EVAR_94887_1</name>
</gene>
<feature type="binding site" evidence="12">
    <location>
        <position position="80"/>
    </location>
    <ligand>
        <name>substrate</name>
    </ligand>
</feature>
<dbReference type="GO" id="GO:0050113">
    <property type="term" value="F:inositol oxygenase activity"/>
    <property type="evidence" value="ECO:0007669"/>
    <property type="project" value="UniProtKB-UniRule"/>
</dbReference>
<feature type="binding site" evidence="13">
    <location>
        <position position="307"/>
    </location>
    <ligand>
        <name>Fe cation</name>
        <dbReference type="ChEBI" id="CHEBI:24875"/>
        <label>1</label>
    </ligand>
</feature>
<proteinExistence type="inferred from homology"/>
<comment type="pathway">
    <text evidence="2 14">Polyol metabolism; myo-inositol degradation into D-glucuronate; D-glucuronate from myo-inositol: step 1/1.</text>
</comment>
<reference evidence="15 16" key="1">
    <citation type="journal article" date="2019" name="Commun. Biol.">
        <title>The bagworm genome reveals a unique fibroin gene that provides high tensile strength.</title>
        <authorList>
            <person name="Kono N."/>
            <person name="Nakamura H."/>
            <person name="Ohtoshi R."/>
            <person name="Tomita M."/>
            <person name="Numata K."/>
            <person name="Arakawa K."/>
        </authorList>
    </citation>
    <scope>NUCLEOTIDE SEQUENCE [LARGE SCALE GENOMIC DNA]</scope>
</reference>
<keyword evidence="8 14" id="KW-0560">Oxidoreductase</keyword>
<evidence type="ECO:0000313" key="16">
    <source>
        <dbReference type="Proteomes" id="UP000299102"/>
    </source>
</evidence>
<dbReference type="EC" id="1.13.99.1" evidence="4 14"/>
<dbReference type="OrthoDB" id="5151075at2759"/>
<dbReference type="Pfam" id="PF05153">
    <property type="entry name" value="MIOX"/>
    <property type="match status" value="1"/>
</dbReference>
<feature type="binding site" evidence="13">
    <location>
        <position position="177"/>
    </location>
    <ligand>
        <name>Fe cation</name>
        <dbReference type="ChEBI" id="CHEBI:24875"/>
        <label>1</label>
    </ligand>
</feature>
<dbReference type="GO" id="GO:0019310">
    <property type="term" value="P:inositol catabolic process"/>
    <property type="evidence" value="ECO:0007669"/>
    <property type="project" value="UniProtKB-UniRule"/>
</dbReference>
<accession>A0A4C1V9S1</accession>
<evidence type="ECO:0000256" key="14">
    <source>
        <dbReference type="RuleBase" id="RU367039"/>
    </source>
</evidence>
<keyword evidence="6 14" id="KW-0963">Cytoplasm</keyword>
<comment type="subcellular location">
    <subcellularLocation>
        <location evidence="1 14">Cytoplasm</location>
    </subcellularLocation>
</comment>
<feature type="binding site" evidence="12">
    <location>
        <begin position="274"/>
        <end position="275"/>
    </location>
    <ligand>
        <name>substrate</name>
    </ligand>
</feature>
<feature type="binding site" evidence="12">
    <location>
        <begin position="195"/>
        <end position="196"/>
    </location>
    <ligand>
        <name>substrate</name>
    </ligand>
</feature>
<keyword evidence="9 13" id="KW-0408">Iron</keyword>
<feature type="binding site" evidence="12">
    <location>
        <position position="181"/>
    </location>
    <ligand>
        <name>substrate</name>
    </ligand>
</feature>
<evidence type="ECO:0000313" key="15">
    <source>
        <dbReference type="EMBL" id="GBP35436.1"/>
    </source>
</evidence>
<comment type="cofactor">
    <cofactor evidence="13 14">
        <name>Fe cation</name>
        <dbReference type="ChEBI" id="CHEBI:24875"/>
    </cofactor>
    <text evidence="13 14">Binds 2 iron ions per subunit.</text>
</comment>
<dbReference type="STRING" id="151549.A0A4C1V9S1"/>
<evidence type="ECO:0000256" key="6">
    <source>
        <dbReference type="ARBA" id="ARBA00022490"/>
    </source>
</evidence>
<comment type="caution">
    <text evidence="15">The sequence shown here is derived from an EMBL/GenBank/DDBJ whole genome shotgun (WGS) entry which is preliminary data.</text>
</comment>
<dbReference type="InterPro" id="IPR007828">
    <property type="entry name" value="Inositol_oxygenase"/>
</dbReference>
<dbReference type="GO" id="GO:0005737">
    <property type="term" value="C:cytoplasm"/>
    <property type="evidence" value="ECO:0007669"/>
    <property type="project" value="UniProtKB-SubCell"/>
</dbReference>
<evidence type="ECO:0000256" key="11">
    <source>
        <dbReference type="ARBA" id="ARBA00048271"/>
    </source>
</evidence>
<evidence type="ECO:0000256" key="8">
    <source>
        <dbReference type="ARBA" id="ARBA00023002"/>
    </source>
</evidence>
<dbReference type="GO" id="GO:0005506">
    <property type="term" value="F:iron ion binding"/>
    <property type="evidence" value="ECO:0007669"/>
    <property type="project" value="InterPro"/>
</dbReference>
<evidence type="ECO:0000256" key="3">
    <source>
        <dbReference type="ARBA" id="ARBA00005286"/>
    </source>
</evidence>
<feature type="binding site" evidence="13">
    <location>
        <position position="152"/>
    </location>
    <ligand>
        <name>Fe cation</name>
        <dbReference type="ChEBI" id="CHEBI:24875"/>
        <label>1</label>
    </ligand>
</feature>
<evidence type="ECO:0000256" key="2">
    <source>
        <dbReference type="ARBA" id="ARBA00005167"/>
    </source>
</evidence>
<dbReference type="Proteomes" id="UP000299102">
    <property type="component" value="Unassembled WGS sequence"/>
</dbReference>
<dbReference type="AlphaFoldDB" id="A0A4C1V9S1"/>
<keyword evidence="16" id="KW-1185">Reference proteome</keyword>
<sequence length="339" mass="39610">MKPIPRAVTALTPYHFCAARGSADKTSGYLLSALTALSGDQRVRWVTRARDRIPPVSVIDPSQLLRPEKVYDGKPVEAFRDYSIDENDPIKERVRRTYYEMHTKMTVDFAKGKREKWLKFNTFKANMKDVLIKLNELVDESDPDTDIPNIVHAFQTAERIRLEHPDDDWFHLTGLIHDAGKIMAFYDEPQWCVVGDTFPVGCKWGPSIVYGDDSFKDNPDTYNPKYNTLYGMYKPNCGLENLMMSWGHDEYLYQVLKHNKAKLPEQAFYMIRFHSFYPWHAGGDYKHLLTEKDNEVLQHVLEFNKYDLYTKSAAIPDIDALWPYYEKLIEKYIPGELEW</sequence>
<dbReference type="SUPFAM" id="SSF109604">
    <property type="entry name" value="HD-domain/PDEase-like"/>
    <property type="match status" value="1"/>
</dbReference>
<evidence type="ECO:0000256" key="10">
    <source>
        <dbReference type="ARBA" id="ARBA00029668"/>
    </source>
</evidence>
<feature type="binding site" evidence="13">
    <location>
        <position position="248"/>
    </location>
    <ligand>
        <name>Fe cation</name>
        <dbReference type="ChEBI" id="CHEBI:24875"/>
        <label>1</label>
    </ligand>
</feature>
<dbReference type="UniPathway" id="UPA00111">
    <property type="reaction ID" value="UER00527"/>
</dbReference>
<dbReference type="PANTHER" id="PTHR12588:SF0">
    <property type="entry name" value="INOSITOL OXYGENASE"/>
    <property type="match status" value="1"/>
</dbReference>
<protein>
    <recommendedName>
        <fullName evidence="5 14">Inositol oxygenase</fullName>
        <ecNumber evidence="4 14">1.13.99.1</ecNumber>
    </recommendedName>
    <alternativeName>
        <fullName evidence="10 14">Myo-inositol oxygenase</fullName>
    </alternativeName>
</protein>
<evidence type="ECO:0000256" key="12">
    <source>
        <dbReference type="PIRSR" id="PIRSR607828-1"/>
    </source>
</evidence>
<evidence type="ECO:0000256" key="4">
    <source>
        <dbReference type="ARBA" id="ARBA00011919"/>
    </source>
</evidence>
<keyword evidence="7 13" id="KW-0479">Metal-binding</keyword>
<name>A0A4C1V9S1_EUMVA</name>
<comment type="similarity">
    <text evidence="3 14">Belongs to the myo-inositol oxygenase family.</text>
</comment>
<evidence type="ECO:0000256" key="1">
    <source>
        <dbReference type="ARBA" id="ARBA00004496"/>
    </source>
</evidence>
<evidence type="ECO:0000256" key="7">
    <source>
        <dbReference type="ARBA" id="ARBA00022723"/>
    </source>
</evidence>
<comment type="catalytic activity">
    <reaction evidence="11 14">
        <text>myo-inositol + O2 = D-glucuronate + H2O + H(+)</text>
        <dbReference type="Rhea" id="RHEA:23696"/>
        <dbReference type="ChEBI" id="CHEBI:15377"/>
        <dbReference type="ChEBI" id="CHEBI:15378"/>
        <dbReference type="ChEBI" id="CHEBI:15379"/>
        <dbReference type="ChEBI" id="CHEBI:17268"/>
        <dbReference type="ChEBI" id="CHEBI:58720"/>
        <dbReference type="EC" id="1.13.99.1"/>
    </reaction>
</comment>
<organism evidence="15 16">
    <name type="scientific">Eumeta variegata</name>
    <name type="common">Bagworm moth</name>
    <name type="synonym">Eumeta japonica</name>
    <dbReference type="NCBI Taxonomy" id="151549"/>
    <lineage>
        <taxon>Eukaryota</taxon>
        <taxon>Metazoa</taxon>
        <taxon>Ecdysozoa</taxon>
        <taxon>Arthropoda</taxon>
        <taxon>Hexapoda</taxon>
        <taxon>Insecta</taxon>
        <taxon>Pterygota</taxon>
        <taxon>Neoptera</taxon>
        <taxon>Endopterygota</taxon>
        <taxon>Lepidoptera</taxon>
        <taxon>Glossata</taxon>
        <taxon>Ditrysia</taxon>
        <taxon>Tineoidea</taxon>
        <taxon>Psychidae</taxon>
        <taxon>Oiketicinae</taxon>
        <taxon>Eumeta</taxon>
    </lineage>
</organism>
<evidence type="ECO:0000256" key="5">
    <source>
        <dbReference type="ARBA" id="ARBA00019269"/>
    </source>
</evidence>
<evidence type="ECO:0000256" key="13">
    <source>
        <dbReference type="PIRSR" id="PIRSR607828-2"/>
    </source>
</evidence>
<feature type="binding site" evidence="13">
    <location>
        <position position="274"/>
    </location>
    <ligand>
        <name>Fe cation</name>
        <dbReference type="ChEBI" id="CHEBI:24875"/>
        <label>1</label>
    </ligand>
</feature>